<dbReference type="Proteomes" id="UP000805704">
    <property type="component" value="Chromosome 12"/>
</dbReference>
<organism evidence="1 2">
    <name type="scientific">Nibea albiflora</name>
    <name type="common">Yellow drum</name>
    <name type="synonym">Corvina albiflora</name>
    <dbReference type="NCBI Taxonomy" id="240163"/>
    <lineage>
        <taxon>Eukaryota</taxon>
        <taxon>Metazoa</taxon>
        <taxon>Chordata</taxon>
        <taxon>Craniata</taxon>
        <taxon>Vertebrata</taxon>
        <taxon>Euteleostomi</taxon>
        <taxon>Actinopterygii</taxon>
        <taxon>Neopterygii</taxon>
        <taxon>Teleostei</taxon>
        <taxon>Neoteleostei</taxon>
        <taxon>Acanthomorphata</taxon>
        <taxon>Eupercaria</taxon>
        <taxon>Sciaenidae</taxon>
        <taxon>Nibea</taxon>
    </lineage>
</organism>
<protein>
    <submittedName>
        <fullName evidence="1">Uncharacterized protein</fullName>
    </submittedName>
</protein>
<proteinExistence type="predicted"/>
<keyword evidence="2" id="KW-1185">Reference proteome</keyword>
<sequence>MPAPPASYLQQSQQFTTAGAPGTGMPVPPAATTAADSGEVIWHRDAGAHSHASAHSKLSRPSFHAG</sequence>
<reference evidence="1" key="1">
    <citation type="submission" date="2020-04" db="EMBL/GenBank/DDBJ databases">
        <title>A chromosome-scale assembly and high-density genetic map of the yellow drum (Nibea albiflora) genome.</title>
        <authorList>
            <person name="Xu D."/>
            <person name="Zhang W."/>
            <person name="Chen R."/>
            <person name="Tan P."/>
            <person name="Wang L."/>
            <person name="Song H."/>
            <person name="Tian L."/>
            <person name="Zhu Q."/>
            <person name="Wang B."/>
        </authorList>
    </citation>
    <scope>NUCLEOTIDE SEQUENCE</scope>
    <source>
        <strain evidence="1">ZJHYS-2018</strain>
    </source>
</reference>
<dbReference type="EMBL" id="CM024800">
    <property type="protein sequence ID" value="KAG8012292.1"/>
    <property type="molecule type" value="Genomic_DNA"/>
</dbReference>
<evidence type="ECO:0000313" key="2">
    <source>
        <dbReference type="Proteomes" id="UP000805704"/>
    </source>
</evidence>
<gene>
    <name evidence="1" type="ORF">GBF38_019989</name>
</gene>
<evidence type="ECO:0000313" key="1">
    <source>
        <dbReference type="EMBL" id="KAG8012292.1"/>
    </source>
</evidence>
<comment type="caution">
    <text evidence="1">The sequence shown here is derived from an EMBL/GenBank/DDBJ whole genome shotgun (WGS) entry which is preliminary data.</text>
</comment>
<accession>A0ACB7FCR4</accession>
<feature type="non-terminal residue" evidence="1">
    <location>
        <position position="66"/>
    </location>
</feature>
<name>A0ACB7FCR4_NIBAL</name>